<gene>
    <name evidence="5" type="ORF">GCM10025760_27320</name>
</gene>
<feature type="domain" description="HTH hxlR-type" evidence="4">
    <location>
        <begin position="22"/>
        <end position="131"/>
    </location>
</feature>
<evidence type="ECO:0000259" key="4">
    <source>
        <dbReference type="PROSITE" id="PS51118"/>
    </source>
</evidence>
<keyword evidence="3" id="KW-0804">Transcription</keyword>
<proteinExistence type="predicted"/>
<dbReference type="InterPro" id="IPR002577">
    <property type="entry name" value="HTH_HxlR"/>
</dbReference>
<protein>
    <submittedName>
        <fullName evidence="5">Helix-turn-helix domain-containing protein</fullName>
    </submittedName>
</protein>
<reference evidence="6" key="1">
    <citation type="journal article" date="2019" name="Int. J. Syst. Evol. Microbiol.">
        <title>The Global Catalogue of Microorganisms (GCM) 10K type strain sequencing project: providing services to taxonomists for standard genome sequencing and annotation.</title>
        <authorList>
            <consortium name="The Broad Institute Genomics Platform"/>
            <consortium name="The Broad Institute Genome Sequencing Center for Infectious Disease"/>
            <person name="Wu L."/>
            <person name="Ma J."/>
        </authorList>
    </citation>
    <scope>NUCLEOTIDE SEQUENCE [LARGE SCALE GENOMIC DNA]</scope>
    <source>
        <strain evidence="6">JCM 18959</strain>
    </source>
</reference>
<sequence length="144" mass="15995">MAKTLTVAIAGDPAATGYERSCEGDASGTDHGRAIRDVLDRVGDKWSLLVVATLRDQRLRFTELQRHIPGISQRMLTLTVRQLERDGLITRTVHAEVPPRVEYELTELGGTLIELAMALADWAIENHPRIEDSRAAYDAVHPAR</sequence>
<dbReference type="PROSITE" id="PS51118">
    <property type="entry name" value="HTH_HXLR"/>
    <property type="match status" value="1"/>
</dbReference>
<keyword evidence="2" id="KW-0238">DNA-binding</keyword>
<evidence type="ECO:0000313" key="5">
    <source>
        <dbReference type="EMBL" id="GAA5095242.1"/>
    </source>
</evidence>
<dbReference type="InterPro" id="IPR036388">
    <property type="entry name" value="WH-like_DNA-bd_sf"/>
</dbReference>
<organism evidence="5 6">
    <name type="scientific">Microbacterium yannicii</name>
    <dbReference type="NCBI Taxonomy" id="671622"/>
    <lineage>
        <taxon>Bacteria</taxon>
        <taxon>Bacillati</taxon>
        <taxon>Actinomycetota</taxon>
        <taxon>Actinomycetes</taxon>
        <taxon>Micrococcales</taxon>
        <taxon>Microbacteriaceae</taxon>
        <taxon>Microbacterium</taxon>
    </lineage>
</organism>
<evidence type="ECO:0000256" key="1">
    <source>
        <dbReference type="ARBA" id="ARBA00023015"/>
    </source>
</evidence>
<dbReference type="Gene3D" id="1.10.10.10">
    <property type="entry name" value="Winged helix-like DNA-binding domain superfamily/Winged helix DNA-binding domain"/>
    <property type="match status" value="1"/>
</dbReference>
<keyword evidence="1" id="KW-0805">Transcription regulation</keyword>
<dbReference type="Pfam" id="PF01638">
    <property type="entry name" value="HxlR"/>
    <property type="match status" value="1"/>
</dbReference>
<evidence type="ECO:0000256" key="3">
    <source>
        <dbReference type="ARBA" id="ARBA00023163"/>
    </source>
</evidence>
<evidence type="ECO:0000256" key="2">
    <source>
        <dbReference type="ARBA" id="ARBA00023125"/>
    </source>
</evidence>
<accession>A0ABP9MH31</accession>
<dbReference type="RefSeq" id="WP_194414200.1">
    <property type="nucleotide sequence ID" value="NZ_BAABKZ010000002.1"/>
</dbReference>
<dbReference type="PANTHER" id="PTHR33204">
    <property type="entry name" value="TRANSCRIPTIONAL REGULATOR, MARR FAMILY"/>
    <property type="match status" value="1"/>
</dbReference>
<keyword evidence="6" id="KW-1185">Reference proteome</keyword>
<name>A0ABP9MH31_9MICO</name>
<dbReference type="PANTHER" id="PTHR33204:SF39">
    <property type="entry name" value="TRANSCRIPTIONAL REGULATORY PROTEIN"/>
    <property type="match status" value="1"/>
</dbReference>
<dbReference type="SUPFAM" id="SSF46785">
    <property type="entry name" value="Winged helix' DNA-binding domain"/>
    <property type="match status" value="1"/>
</dbReference>
<evidence type="ECO:0000313" key="6">
    <source>
        <dbReference type="Proteomes" id="UP001501407"/>
    </source>
</evidence>
<dbReference type="EMBL" id="BAABKZ010000002">
    <property type="protein sequence ID" value="GAA5095242.1"/>
    <property type="molecule type" value="Genomic_DNA"/>
</dbReference>
<dbReference type="Proteomes" id="UP001501407">
    <property type="component" value="Unassembled WGS sequence"/>
</dbReference>
<dbReference type="InterPro" id="IPR036390">
    <property type="entry name" value="WH_DNA-bd_sf"/>
</dbReference>
<comment type="caution">
    <text evidence="5">The sequence shown here is derived from an EMBL/GenBank/DDBJ whole genome shotgun (WGS) entry which is preliminary data.</text>
</comment>